<evidence type="ECO:0000313" key="2">
    <source>
        <dbReference type="EMBL" id="APE95687.1"/>
    </source>
</evidence>
<feature type="domain" description="DUF7837" evidence="1">
    <location>
        <begin position="5"/>
        <end position="49"/>
    </location>
</feature>
<evidence type="ECO:0000259" key="1">
    <source>
        <dbReference type="Pfam" id="PF25207"/>
    </source>
</evidence>
<evidence type="ECO:0000313" key="3">
    <source>
        <dbReference type="Proteomes" id="UP000186165"/>
    </source>
</evidence>
<dbReference type="Pfam" id="PF25207">
    <property type="entry name" value="DUF7837"/>
    <property type="match status" value="1"/>
</dbReference>
<name>A0A1J1AD88_9EURY</name>
<keyword evidence="3" id="KW-1185">Reference proteome</keyword>
<dbReference type="KEGG" id="hhsr:HSR6_1240"/>
<accession>A0A1J1AD88</accession>
<dbReference type="InterPro" id="IPR057159">
    <property type="entry name" value="DUF7837"/>
</dbReference>
<dbReference type="AlphaFoldDB" id="A0A1J1AD88"/>
<organism evidence="2 3">
    <name type="scientific">Halodesulfurarchaeum formicicum</name>
    <dbReference type="NCBI Taxonomy" id="1873524"/>
    <lineage>
        <taxon>Archaea</taxon>
        <taxon>Methanobacteriati</taxon>
        <taxon>Methanobacteriota</taxon>
        <taxon>Stenosarchaea group</taxon>
        <taxon>Halobacteria</taxon>
        <taxon>Halobacteriales</taxon>
        <taxon>Halobacteriaceae</taxon>
        <taxon>Halodesulfurarchaeum</taxon>
    </lineage>
</organism>
<gene>
    <name evidence="2" type="ORF">HSR6_1240</name>
</gene>
<reference evidence="3" key="1">
    <citation type="submission" date="2016-08" db="EMBL/GenBank/DDBJ databases">
        <title>Discovery of first anaerobic lithoheterotrophic haloarchae widely represented in hypersaline habitats.</title>
        <authorList>
            <person name="Sorokin D.Y."/>
            <person name="Kublanov I.V."/>
            <person name="Roman P."/>
            <person name="Sinninghe Damste J.S."/>
            <person name="Golyshin P.N."/>
            <person name="Rojo D."/>
            <person name="Ciordia S."/>
            <person name="Mena Md.C."/>
            <person name="Ferrer M."/>
            <person name="Smedile F."/>
            <person name="Messina E."/>
            <person name="La Cono V."/>
            <person name="Yakimov M.M."/>
        </authorList>
    </citation>
    <scope>NUCLEOTIDE SEQUENCE [LARGE SCALE GENOMIC DNA]</scope>
    <source>
        <strain evidence="3">HSR6</strain>
    </source>
</reference>
<protein>
    <submittedName>
        <fullName evidence="2">Small CPxCG-related zinc finger protein</fullName>
    </submittedName>
</protein>
<sequence>MPSTNQEIGRCPLCDSPITEFDVIIRYGRDNQTKRYAECPNCEEVVGPEN</sequence>
<proteinExistence type="predicted"/>
<dbReference type="Proteomes" id="UP000186165">
    <property type="component" value="Chromosome"/>
</dbReference>
<dbReference type="EMBL" id="CP016804">
    <property type="protein sequence ID" value="APE95687.1"/>
    <property type="molecule type" value="Genomic_DNA"/>
</dbReference>